<reference evidence="1 2" key="1">
    <citation type="submission" date="2016-06" db="EMBL/GenBank/DDBJ databases">
        <title>Acetobacter pasteurianus NBRC 3188 whole genome sequencing project.</title>
        <authorList>
            <person name="Matsutani M."/>
            <person name="Shiwa Y."/>
            <person name="Okamoto-Kainuma A."/>
            <person name="Ishikawa M."/>
            <person name="Koizumi Y."/>
            <person name="Yoshikawa H."/>
            <person name="Yakushi T."/>
            <person name="Matsushita K."/>
        </authorList>
    </citation>
    <scope>NUCLEOTIDE SEQUENCE [LARGE SCALE GENOMIC DNA]</scope>
    <source>
        <strain evidence="1 2">NBRC 3188</strain>
    </source>
</reference>
<evidence type="ECO:0000313" key="2">
    <source>
        <dbReference type="Proteomes" id="UP000287300"/>
    </source>
</evidence>
<comment type="caution">
    <text evidence="1">The sequence shown here is derived from an EMBL/GenBank/DDBJ whole genome shotgun (WGS) entry which is preliminary data.</text>
</comment>
<organism evidence="1 2">
    <name type="scientific">Acetobacter pasteurianus NBRC 3188</name>
    <dbReference type="NCBI Taxonomy" id="1226663"/>
    <lineage>
        <taxon>Bacteria</taxon>
        <taxon>Pseudomonadati</taxon>
        <taxon>Pseudomonadota</taxon>
        <taxon>Alphaproteobacteria</taxon>
        <taxon>Acetobacterales</taxon>
        <taxon>Acetobacteraceae</taxon>
        <taxon>Acetobacter</taxon>
    </lineage>
</organism>
<dbReference type="EMBL" id="BDES01000079">
    <property type="protein sequence ID" value="GCD54269.1"/>
    <property type="molecule type" value="Genomic_DNA"/>
</dbReference>
<evidence type="ECO:0000313" key="1">
    <source>
        <dbReference type="EMBL" id="GCD54269.1"/>
    </source>
</evidence>
<name>A0A401WY39_ACEPA</name>
<dbReference type="AlphaFoldDB" id="A0A401WY39"/>
<protein>
    <submittedName>
        <fullName evidence="1">Uncharacterized protein</fullName>
    </submittedName>
</protein>
<proteinExistence type="predicted"/>
<dbReference type="Proteomes" id="UP000287300">
    <property type="component" value="Unassembled WGS sequence"/>
</dbReference>
<gene>
    <name evidence="1" type="ORF">NBRC3188_2966</name>
</gene>
<accession>A0A401WY39</accession>
<sequence>MAGAMAKTGPRKDWSSEDNVALIVLWHKFSSVALIALALDRSRSSVQTQASRKKLPQIKGDMSRHRQKWTADEDDCLVKNIERLKRKDGLVPALELSKEMGRSIDAIMARLESMHRNDLIKILWVPSLKDLLGNEADNVEAFLNEHGNSYVEEKKIETKMVTAAGEVIRRKWPKNLDCLRCKQKFLSYGPGNRICPKCQKINSEMAD</sequence>